<protein>
    <submittedName>
        <fullName evidence="1">Uncharacterized protein</fullName>
    </submittedName>
</protein>
<gene>
    <name evidence="1" type="ORF">VDA_003376</name>
</gene>
<accession>D0Z1G2</accession>
<evidence type="ECO:0000313" key="2">
    <source>
        <dbReference type="Proteomes" id="UP000003579"/>
    </source>
</evidence>
<evidence type="ECO:0000313" key="1">
    <source>
        <dbReference type="EMBL" id="EEZ42343.1"/>
    </source>
</evidence>
<dbReference type="AlphaFoldDB" id="D0Z1G2"/>
<reference evidence="1 2" key="1">
    <citation type="submission" date="2009-11" db="EMBL/GenBank/DDBJ databases">
        <authorList>
            <consortium name="Los Alamos National Laboratory (LANL)"/>
            <consortium name="National Microbial Pathogen Data Resource (NMPDR)"/>
            <person name="Munk A.C."/>
            <person name="Tapia R."/>
            <person name="Green L."/>
            <person name="Rogers Y."/>
            <person name="Detter J.C."/>
            <person name="Bruce D."/>
            <person name="Brettin T.S."/>
            <person name="Colwell R."/>
            <person name="Huq A."/>
            <person name="Grim C.J."/>
            <person name="Hasan N.A."/>
            <person name="Vonstein V."/>
            <person name="Bartels D."/>
        </authorList>
    </citation>
    <scope>NUCLEOTIDE SEQUENCE [LARGE SCALE GENOMIC DNA]</scope>
    <source>
        <strain evidence="1 2">CIP 102761</strain>
    </source>
</reference>
<dbReference type="Proteomes" id="UP000003579">
    <property type="component" value="Unassembled WGS sequence"/>
</dbReference>
<proteinExistence type="predicted"/>
<keyword evidence="2" id="KW-1185">Reference proteome</keyword>
<dbReference type="EMBL" id="ADBS01000001">
    <property type="protein sequence ID" value="EEZ42343.1"/>
    <property type="molecule type" value="Genomic_DNA"/>
</dbReference>
<name>D0Z1G2_PHODD</name>
<sequence>MLGLVVVINATVLDEVEHWYEVGAGCEQLADLSDVVVLVAVFG</sequence>
<organism evidence="1 2">
    <name type="scientific">Photobacterium damselae subsp. damselae CIP 102761</name>
    <dbReference type="NCBI Taxonomy" id="675817"/>
    <lineage>
        <taxon>Bacteria</taxon>
        <taxon>Pseudomonadati</taxon>
        <taxon>Pseudomonadota</taxon>
        <taxon>Gammaproteobacteria</taxon>
        <taxon>Vibrionales</taxon>
        <taxon>Vibrionaceae</taxon>
        <taxon>Photobacterium</taxon>
    </lineage>
</organism>